<dbReference type="SUPFAM" id="SSF56112">
    <property type="entry name" value="Protein kinase-like (PK-like)"/>
    <property type="match status" value="1"/>
</dbReference>
<accession>A0A409XF81</accession>
<dbReference type="Gene3D" id="1.10.510.10">
    <property type="entry name" value="Transferase(Phosphotransferase) domain 1"/>
    <property type="match status" value="1"/>
</dbReference>
<dbReference type="OrthoDB" id="5987198at2759"/>
<keyword evidence="2" id="KW-1185">Reference proteome</keyword>
<protein>
    <recommendedName>
        <fullName evidence="3">Protein kinase domain-containing protein</fullName>
    </recommendedName>
</protein>
<reference evidence="1 2" key="1">
    <citation type="journal article" date="2018" name="Evol. Lett.">
        <title>Horizontal gene cluster transfer increased hallucinogenic mushroom diversity.</title>
        <authorList>
            <person name="Reynolds H.T."/>
            <person name="Vijayakumar V."/>
            <person name="Gluck-Thaler E."/>
            <person name="Korotkin H.B."/>
            <person name="Matheny P.B."/>
            <person name="Slot J.C."/>
        </authorList>
    </citation>
    <scope>NUCLEOTIDE SEQUENCE [LARGE SCALE GENOMIC DNA]</scope>
    <source>
        <strain evidence="1 2">2631</strain>
    </source>
</reference>
<dbReference type="AlphaFoldDB" id="A0A409XF81"/>
<gene>
    <name evidence="1" type="ORF">CVT25_002189</name>
</gene>
<proteinExistence type="predicted"/>
<evidence type="ECO:0008006" key="3">
    <source>
        <dbReference type="Google" id="ProtNLM"/>
    </source>
</evidence>
<dbReference type="STRING" id="93625.A0A409XF81"/>
<dbReference type="Proteomes" id="UP000283269">
    <property type="component" value="Unassembled WGS sequence"/>
</dbReference>
<organism evidence="1 2">
    <name type="scientific">Psilocybe cyanescens</name>
    <dbReference type="NCBI Taxonomy" id="93625"/>
    <lineage>
        <taxon>Eukaryota</taxon>
        <taxon>Fungi</taxon>
        <taxon>Dikarya</taxon>
        <taxon>Basidiomycota</taxon>
        <taxon>Agaricomycotina</taxon>
        <taxon>Agaricomycetes</taxon>
        <taxon>Agaricomycetidae</taxon>
        <taxon>Agaricales</taxon>
        <taxon>Agaricineae</taxon>
        <taxon>Strophariaceae</taxon>
        <taxon>Psilocybe</taxon>
    </lineage>
</organism>
<comment type="caution">
    <text evidence="1">The sequence shown here is derived from an EMBL/GenBank/DDBJ whole genome shotgun (WGS) entry which is preliminary data.</text>
</comment>
<name>A0A409XF81_PSICY</name>
<dbReference type="InterPro" id="IPR011009">
    <property type="entry name" value="Kinase-like_dom_sf"/>
</dbReference>
<sequence>MTQFKPAAINSRLTKGRLTQAEIFWRTHQPWLIEQGYELRVRYRPEWIPSWLKSDSLPDRFEDGQILPGLQFMHQHRVAHRDICVQNLMIDAHDLYPKGYHFVRKNKSLNFKGRAQYHTRTQKPAKYYIIGYELARSYKADNKENLEPPVYNLTSPASCFRLDSEDSPDPFATDVFYIGNMIRYYFLDGHTSPLRARARRGKLEFMRPMINAMVHEDYTKRPTMTQIVCHFEDLVKDLSGFTLRSRFSRPQDGALAAVLYSIPHWMRKISYIVRRVPAIPTPQVTVQKQDKGIYIGPVKVSLLPSTVPNKPSMR</sequence>
<dbReference type="InParanoid" id="A0A409XF81"/>
<dbReference type="EMBL" id="NHYD01001886">
    <property type="protein sequence ID" value="PPQ89423.1"/>
    <property type="molecule type" value="Genomic_DNA"/>
</dbReference>
<evidence type="ECO:0000313" key="2">
    <source>
        <dbReference type="Proteomes" id="UP000283269"/>
    </source>
</evidence>
<evidence type="ECO:0000313" key="1">
    <source>
        <dbReference type="EMBL" id="PPQ89423.1"/>
    </source>
</evidence>